<feature type="compositionally biased region" description="Polar residues" evidence="1">
    <location>
        <begin position="131"/>
        <end position="142"/>
    </location>
</feature>
<reference evidence="3" key="1">
    <citation type="submission" date="2023-03" db="EMBL/GenBank/DDBJ databases">
        <title>Emydomyces testavorans Genome Sequence.</title>
        <authorList>
            <person name="Hoyer L."/>
        </authorList>
    </citation>
    <scope>NUCLEOTIDE SEQUENCE</scope>
    <source>
        <strain evidence="3">16-2883</strain>
    </source>
</reference>
<feature type="region of interest" description="Disordered" evidence="1">
    <location>
        <begin position="127"/>
        <end position="150"/>
    </location>
</feature>
<feature type="region of interest" description="Disordered" evidence="1">
    <location>
        <begin position="1"/>
        <end position="63"/>
    </location>
</feature>
<dbReference type="CDD" id="cd15482">
    <property type="entry name" value="Sialidase_non-viral"/>
    <property type="match status" value="1"/>
</dbReference>
<protein>
    <recommendedName>
        <fullName evidence="2">AAA+ ATPase domain-containing protein</fullName>
    </recommendedName>
</protein>
<feature type="compositionally biased region" description="Basic and acidic residues" evidence="1">
    <location>
        <begin position="27"/>
        <end position="36"/>
    </location>
</feature>
<dbReference type="InterPro" id="IPR027417">
    <property type="entry name" value="P-loop_NTPase"/>
</dbReference>
<dbReference type="EMBL" id="CP120627">
    <property type="protein sequence ID" value="WEW54644.1"/>
    <property type="molecule type" value="Genomic_DNA"/>
</dbReference>
<dbReference type="AlphaFoldDB" id="A0AAF0IHC2"/>
<sequence>MTQTENLTGQTADASLSPFVHTPPESPNHERKRAPENDPMVMNDAPSSDSSASRTPLPTPVDEIPHNGLMFGEGDLQLATQEPKRKAYAAPGLPSDTLTGFSNPTSAEHLRISGDTLNTWPDVLPVPPNTPSGYSATAETSPGPTPGPCAQKPGFKKVVEVWNEKLSRYDTVEPVDSSLADDLNQYVFTAREFTKKYLDASTTYIDVKSNELRDTLRGVLRDVRATSLMEERPSVGCYKHVALQEENAPNVDQIEQNILFHFLPELKNHAEKLQGQGEVVANGLEHLLLLIEYVSDTYAATEQHLESLLKCGQITYPLLWALFKPGSHVYTTCLGSGKPRCVIFDAGENATEKGVHYFNMECRYLDHDGQVFGEAGTELGIVKFRGAKKIHSLDAFPLQYHPDHKQVRDGLIECGRKFREVTSGSSGNPMLHLRHCKGNAFITKGRRPIRLNIDSRVAIDAAFFREMEPNYGRPRVFDGWENHLAYNEFDVDKDQRRKDLERLKCNGIEAQGMSDSDLLVCCPTVRCFSFNEKCFLECAVADLHGVEWSETAFDHLQVPDDTRQILLSLASSRLGHLHTKPFDDLIQRKGRGLNILLHGPPGVGKTFTVEATAEQFKLPLYSISAGELVLDHGDPLQLEAMLDRIFKIAKHYKAVLLLDEADVFMEKRTSFHDAHNRLVTVFLRKLEYYEGVFFLTTNRLVEFDDAVLSRIHLKMEYEGLTREARRKVWMHFLSEAVTAQGPSAIERPEFECLELMVLNGRDIRNITSVAHAIATVEGSRVTYKYLEMAAKTNDKFIDQFNSYGRMASLYT</sequence>
<keyword evidence="4" id="KW-1185">Reference proteome</keyword>
<dbReference type="CDD" id="cd19481">
    <property type="entry name" value="RecA-like_protease"/>
    <property type="match status" value="1"/>
</dbReference>
<dbReference type="Pfam" id="PF22942">
    <property type="entry name" value="DUF7025"/>
    <property type="match status" value="1"/>
</dbReference>
<evidence type="ECO:0000256" key="1">
    <source>
        <dbReference type="SAM" id="MobiDB-lite"/>
    </source>
</evidence>
<dbReference type="Gene3D" id="3.40.50.300">
    <property type="entry name" value="P-loop containing nucleotide triphosphate hydrolases"/>
    <property type="match status" value="1"/>
</dbReference>
<dbReference type="GO" id="GO:0005524">
    <property type="term" value="F:ATP binding"/>
    <property type="evidence" value="ECO:0007669"/>
    <property type="project" value="InterPro"/>
</dbReference>
<dbReference type="SUPFAM" id="SSF52540">
    <property type="entry name" value="P-loop containing nucleoside triphosphate hydrolases"/>
    <property type="match status" value="1"/>
</dbReference>
<accession>A0AAF0IHC2</accession>
<dbReference type="SMART" id="SM00382">
    <property type="entry name" value="AAA"/>
    <property type="match status" value="1"/>
</dbReference>
<dbReference type="PANTHER" id="PTHR46411:SF3">
    <property type="entry name" value="AAA+ ATPASE DOMAIN-CONTAINING PROTEIN"/>
    <property type="match status" value="1"/>
</dbReference>
<dbReference type="Proteomes" id="UP001219355">
    <property type="component" value="Chromosome 1"/>
</dbReference>
<evidence type="ECO:0000313" key="3">
    <source>
        <dbReference type="EMBL" id="WEW54644.1"/>
    </source>
</evidence>
<dbReference type="InterPro" id="IPR003959">
    <property type="entry name" value="ATPase_AAA_core"/>
</dbReference>
<proteinExistence type="predicted"/>
<dbReference type="InterPro" id="IPR054289">
    <property type="entry name" value="DUF7025"/>
</dbReference>
<name>A0AAF0IHC2_9EURO</name>
<dbReference type="GO" id="GO:0016887">
    <property type="term" value="F:ATP hydrolysis activity"/>
    <property type="evidence" value="ECO:0007669"/>
    <property type="project" value="InterPro"/>
</dbReference>
<dbReference type="InterPro" id="IPR003593">
    <property type="entry name" value="AAA+_ATPase"/>
</dbReference>
<dbReference type="PANTHER" id="PTHR46411">
    <property type="entry name" value="FAMILY ATPASE, PUTATIVE-RELATED"/>
    <property type="match status" value="1"/>
</dbReference>
<feature type="domain" description="AAA+ ATPase" evidence="2">
    <location>
        <begin position="591"/>
        <end position="719"/>
    </location>
</feature>
<dbReference type="Pfam" id="PF00004">
    <property type="entry name" value="AAA"/>
    <property type="match status" value="1"/>
</dbReference>
<feature type="compositionally biased region" description="Polar residues" evidence="1">
    <location>
        <begin position="45"/>
        <end position="56"/>
    </location>
</feature>
<organism evidence="3 4">
    <name type="scientific">Emydomyces testavorans</name>
    <dbReference type="NCBI Taxonomy" id="2070801"/>
    <lineage>
        <taxon>Eukaryota</taxon>
        <taxon>Fungi</taxon>
        <taxon>Dikarya</taxon>
        <taxon>Ascomycota</taxon>
        <taxon>Pezizomycotina</taxon>
        <taxon>Eurotiomycetes</taxon>
        <taxon>Eurotiomycetidae</taxon>
        <taxon>Onygenales</taxon>
        <taxon>Nannizziopsiaceae</taxon>
        <taxon>Emydomyces</taxon>
    </lineage>
</organism>
<evidence type="ECO:0000313" key="4">
    <source>
        <dbReference type="Proteomes" id="UP001219355"/>
    </source>
</evidence>
<evidence type="ECO:0000259" key="2">
    <source>
        <dbReference type="SMART" id="SM00382"/>
    </source>
</evidence>
<feature type="compositionally biased region" description="Polar residues" evidence="1">
    <location>
        <begin position="1"/>
        <end position="14"/>
    </location>
</feature>
<gene>
    <name evidence="3" type="ORF">PRK78_000064</name>
</gene>